<evidence type="ECO:0000256" key="6">
    <source>
        <dbReference type="ARBA" id="ARBA00022989"/>
    </source>
</evidence>
<keyword evidence="5" id="KW-0552">Olfaction</keyword>
<keyword evidence="10" id="KW-0732">Signal</keyword>
<dbReference type="GO" id="GO:0005886">
    <property type="term" value="C:plasma membrane"/>
    <property type="evidence" value="ECO:0007669"/>
    <property type="project" value="UniProtKB-SubCell"/>
</dbReference>
<feature type="chain" id="PRO_5043983966" evidence="10">
    <location>
        <begin position="24"/>
        <end position="81"/>
    </location>
</feature>
<feature type="signal peptide" evidence="10">
    <location>
        <begin position="1"/>
        <end position="23"/>
    </location>
</feature>
<evidence type="ECO:0000313" key="11">
    <source>
        <dbReference type="EMBL" id="WPO56453.1"/>
    </source>
</evidence>
<reference evidence="11" key="1">
    <citation type="submission" date="2023-05" db="EMBL/GenBank/DDBJ databases">
        <authorList>
            <person name="Pathak J."/>
            <person name="Thiruvengadam V."/>
            <person name="Gracy G.R."/>
            <person name="M M."/>
        </authorList>
    </citation>
    <scope>NUCLEOTIDE SEQUENCE</scope>
    <source>
        <tissue evidence="11">Head and antenna</tissue>
    </source>
</reference>
<dbReference type="PANTHER" id="PTHR21137">
    <property type="entry name" value="ODORANT RECEPTOR"/>
    <property type="match status" value="1"/>
</dbReference>
<dbReference type="EMBL" id="OQ970346">
    <property type="protein sequence ID" value="WPO56453.1"/>
    <property type="molecule type" value="mRNA"/>
</dbReference>
<dbReference type="AlphaFoldDB" id="A0AAU0QMJ5"/>
<evidence type="ECO:0000256" key="3">
    <source>
        <dbReference type="ARBA" id="ARBA00022606"/>
    </source>
</evidence>
<evidence type="ECO:0000256" key="5">
    <source>
        <dbReference type="ARBA" id="ARBA00022725"/>
    </source>
</evidence>
<keyword evidence="9" id="KW-0807">Transducer</keyword>
<evidence type="ECO:0000256" key="7">
    <source>
        <dbReference type="ARBA" id="ARBA00023136"/>
    </source>
</evidence>
<evidence type="ECO:0000256" key="1">
    <source>
        <dbReference type="ARBA" id="ARBA00004651"/>
    </source>
</evidence>
<evidence type="ECO:0000256" key="10">
    <source>
        <dbReference type="SAM" id="SignalP"/>
    </source>
</evidence>
<evidence type="ECO:0000256" key="8">
    <source>
        <dbReference type="ARBA" id="ARBA00023170"/>
    </source>
</evidence>
<dbReference type="Pfam" id="PF02949">
    <property type="entry name" value="7tm_6"/>
    <property type="match status" value="1"/>
</dbReference>
<keyword evidence="7" id="KW-0472">Membrane</keyword>
<keyword evidence="2" id="KW-1003">Cell membrane</keyword>
<evidence type="ECO:0000256" key="9">
    <source>
        <dbReference type="ARBA" id="ARBA00023224"/>
    </source>
</evidence>
<dbReference type="PANTHER" id="PTHR21137:SF35">
    <property type="entry name" value="ODORANT RECEPTOR 19A-RELATED"/>
    <property type="match status" value="1"/>
</dbReference>
<organism evidence="11">
    <name type="scientific">Leucinodes orbonalis</name>
    <dbReference type="NCBI Taxonomy" id="711050"/>
    <lineage>
        <taxon>Eukaryota</taxon>
        <taxon>Metazoa</taxon>
        <taxon>Ecdysozoa</taxon>
        <taxon>Arthropoda</taxon>
        <taxon>Hexapoda</taxon>
        <taxon>Insecta</taxon>
        <taxon>Pterygota</taxon>
        <taxon>Neoptera</taxon>
        <taxon>Endopterygota</taxon>
        <taxon>Lepidoptera</taxon>
        <taxon>Glossata</taxon>
        <taxon>Ditrysia</taxon>
        <taxon>Pyraloidea</taxon>
        <taxon>Crambidae</taxon>
        <taxon>Spilomelinae</taxon>
        <taxon>Leucinodes</taxon>
    </lineage>
</organism>
<evidence type="ECO:0000256" key="4">
    <source>
        <dbReference type="ARBA" id="ARBA00022692"/>
    </source>
</evidence>
<dbReference type="InterPro" id="IPR004117">
    <property type="entry name" value="7tm6_olfct_rcpt"/>
</dbReference>
<dbReference type="GO" id="GO:0005549">
    <property type="term" value="F:odorant binding"/>
    <property type="evidence" value="ECO:0007669"/>
    <property type="project" value="InterPro"/>
</dbReference>
<keyword evidence="6" id="KW-1133">Transmembrane helix</keyword>
<evidence type="ECO:0000256" key="2">
    <source>
        <dbReference type="ARBA" id="ARBA00022475"/>
    </source>
</evidence>
<name>A0AAU0QMJ5_9NEOP</name>
<keyword evidence="4" id="KW-0812">Transmembrane</keyword>
<protein>
    <submittedName>
        <fullName evidence="11">Odorant receptor</fullName>
    </submittedName>
</protein>
<accession>A0AAU0QMJ5</accession>
<comment type="subcellular location">
    <subcellularLocation>
        <location evidence="1">Cell membrane</location>
        <topology evidence="1">Multi-pass membrane protein</topology>
    </subcellularLocation>
</comment>
<keyword evidence="8 11" id="KW-0675">Receptor</keyword>
<dbReference type="GO" id="GO:0007165">
    <property type="term" value="P:signal transduction"/>
    <property type="evidence" value="ECO:0007669"/>
    <property type="project" value="UniProtKB-KW"/>
</dbReference>
<dbReference type="GO" id="GO:0004984">
    <property type="term" value="F:olfactory receptor activity"/>
    <property type="evidence" value="ECO:0007669"/>
    <property type="project" value="InterPro"/>
</dbReference>
<proteinExistence type="evidence at transcript level"/>
<keyword evidence="3" id="KW-0716">Sensory transduction</keyword>
<sequence>MPLVVYCFGGELLISADLALATAAYSCGWEAMRPEEARSLLKLLSSAQRPLLYTAAGIFVMNRETFGDVVQVVYKIYAVFN</sequence>